<dbReference type="KEGG" id="osn:115215024"/>
<evidence type="ECO:0000256" key="23">
    <source>
        <dbReference type="SAM" id="MobiDB-lite"/>
    </source>
</evidence>
<keyword evidence="12 22" id="KW-0694">RNA-binding</keyword>
<dbReference type="RefSeq" id="XP_029640011.1">
    <property type="nucleotide sequence ID" value="XM_029784151.2"/>
</dbReference>
<keyword evidence="5" id="KW-1017">Isopeptide bond</keyword>
<dbReference type="SMART" id="SM00361">
    <property type="entry name" value="RRM_1"/>
    <property type="match status" value="1"/>
</dbReference>
<keyword evidence="6" id="KW-0597">Phosphoprotein</keyword>
<dbReference type="FunFam" id="3.30.70.330:FF:000105">
    <property type="entry name" value="HIV Tat-specific factor 1 homolog"/>
    <property type="match status" value="1"/>
</dbReference>
<dbReference type="InterPro" id="IPR003954">
    <property type="entry name" value="RRM_euk-type"/>
</dbReference>
<keyword evidence="14" id="KW-0805">Transcription regulation</keyword>
<evidence type="ECO:0000256" key="20">
    <source>
        <dbReference type="ARBA" id="ARBA00062124"/>
    </source>
</evidence>
<evidence type="ECO:0000256" key="11">
    <source>
        <dbReference type="ARBA" id="ARBA00022843"/>
    </source>
</evidence>
<evidence type="ECO:0000313" key="27">
    <source>
        <dbReference type="RefSeq" id="XP_036361095.1"/>
    </source>
</evidence>
<evidence type="ECO:0000256" key="3">
    <source>
        <dbReference type="ARBA" id="ARBA00007747"/>
    </source>
</evidence>
<evidence type="ECO:0000256" key="21">
    <source>
        <dbReference type="ARBA" id="ARBA00073773"/>
    </source>
</evidence>
<dbReference type="CDD" id="cd12282">
    <property type="entry name" value="RRM2_TatSF1_like"/>
    <property type="match status" value="1"/>
</dbReference>
<dbReference type="FunFam" id="3.30.70.330:FF:000202">
    <property type="entry name" value="HIV Tat-specific factor 1"/>
    <property type="match status" value="1"/>
</dbReference>
<comment type="subunit">
    <text evidence="20">Component of the 17S U2 SnRNP complex, a ribonucleoprotein complex that contains small nuclear RNA (snRNA) U2 and a number of specific proteins. Within the 17S U2 SnRNP complex, interacts (via UHM region) directly with SF3B1. Component of a complex which is at least composed of HTATSF1/Tat-SF1, the P-TEFb complex components CDK9 and CCNT1, RNA polymerase II, SUPT5H, and NCL/nucleolin. Interacts with GTF2F2/RAP30 and POLR2A. Interacts with TCERG1/CA150. Interacts with (poly-ADP-ribosylated) RPA1; promoting HTATSF1 recruitment to DNA damage sites. Interacts (when phosphorylated) with TOPBP1; promoting recruitment of TOPBP1 to DNA damage sites during S-phase.</text>
</comment>
<keyword evidence="19" id="KW-0539">Nucleus</keyword>
<dbReference type="GO" id="GO:0005694">
    <property type="term" value="C:chromosome"/>
    <property type="evidence" value="ECO:0007669"/>
    <property type="project" value="UniProtKB-SubCell"/>
</dbReference>
<name>A0A6P7SQ44_9MOLL</name>
<keyword evidence="13" id="KW-0007">Acetylation</keyword>
<sequence>MDTTDFDEQLRQQELEKQGKLEPQESSSAITYTDKDGTVYEWDFKQKVYVPKIDEDFIAQYQMNYGVADAANVTDNSTADIEYNQDPPKPDSDSNEQNKPSDTSGKYKPAQKSEDPGWFHVDDKHNLNVYVSGLPLDITDDEFLSIMKKCGLIMHDPMKRAAKIKLYKDDNGQPKGDGLCCYIKPESVSLALQILDGYDVRGKKIKVEMAKFEMKGKFDPSKKKRKLTNKEKKKFKEKQEKLFDWRPEPLRGMRFKREKTVILQNMFEPREFEEDPSLLRELKDDVQSECSKFGEVRKIVIYDRNQKGVISVTFREPEEADECIVALNGRWFAQKKIVAETWDGKEKFDIAETEEERQDRLNKWQRFLQQGSTSKISNEEGGEHKTELASVSETPAASP</sequence>
<keyword evidence="8" id="KW-0747">Spliceosome</keyword>
<feature type="domain" description="RRM" evidence="24">
    <location>
        <begin position="259"/>
        <end position="344"/>
    </location>
</feature>
<protein>
    <recommendedName>
        <fullName evidence="21">17S U2 SnRNP complex component HTATSF1</fullName>
    </recommendedName>
</protein>
<dbReference type="RefSeq" id="XP_036361095.1">
    <property type="nucleotide sequence ID" value="XM_036505202.1"/>
</dbReference>
<dbReference type="InterPro" id="IPR034393">
    <property type="entry name" value="TatSF1-like"/>
</dbReference>
<evidence type="ECO:0000256" key="7">
    <source>
        <dbReference type="ARBA" id="ARBA00022664"/>
    </source>
</evidence>
<dbReference type="CDD" id="cd12281">
    <property type="entry name" value="RRM1_TatSF1_like"/>
    <property type="match status" value="1"/>
</dbReference>
<evidence type="ECO:0000313" key="26">
    <source>
        <dbReference type="RefSeq" id="XP_029640011.1"/>
    </source>
</evidence>
<evidence type="ECO:0000256" key="22">
    <source>
        <dbReference type="PROSITE-ProRule" id="PRU00176"/>
    </source>
</evidence>
<proteinExistence type="inferred from homology"/>
<evidence type="ECO:0000256" key="15">
    <source>
        <dbReference type="ARBA" id="ARBA00023159"/>
    </source>
</evidence>
<evidence type="ECO:0000256" key="12">
    <source>
        <dbReference type="ARBA" id="ARBA00022884"/>
    </source>
</evidence>
<evidence type="ECO:0000256" key="14">
    <source>
        <dbReference type="ARBA" id="ARBA00023015"/>
    </source>
</evidence>
<feature type="region of interest" description="Disordered" evidence="23">
    <location>
        <begin position="79"/>
        <end position="119"/>
    </location>
</feature>
<dbReference type="PANTHER" id="PTHR15608">
    <property type="entry name" value="SPLICING FACTOR U2AF-ASSOCIATED PROTEIN 2"/>
    <property type="match status" value="1"/>
</dbReference>
<evidence type="ECO:0000313" key="25">
    <source>
        <dbReference type="Proteomes" id="UP000515154"/>
    </source>
</evidence>
<evidence type="ECO:0000259" key="24">
    <source>
        <dbReference type="PROSITE" id="PS50102"/>
    </source>
</evidence>
<dbReference type="InterPro" id="IPR000504">
    <property type="entry name" value="RRM_dom"/>
</dbReference>
<feature type="compositionally biased region" description="Basic and acidic residues" evidence="23">
    <location>
        <begin position="377"/>
        <end position="387"/>
    </location>
</feature>
<evidence type="ECO:0000256" key="10">
    <source>
        <dbReference type="ARBA" id="ARBA00022763"/>
    </source>
</evidence>
<dbReference type="GO" id="GO:0003723">
    <property type="term" value="F:RNA binding"/>
    <property type="evidence" value="ECO:0007669"/>
    <property type="project" value="UniProtKB-UniRule"/>
</dbReference>
<dbReference type="AlphaFoldDB" id="A0A6P7SQ44"/>
<dbReference type="Gene3D" id="3.30.70.330">
    <property type="match status" value="2"/>
</dbReference>
<keyword evidence="25" id="KW-1185">Reference proteome</keyword>
<feature type="domain" description="RRM" evidence="24">
    <location>
        <begin position="127"/>
        <end position="212"/>
    </location>
</feature>
<evidence type="ECO:0000256" key="2">
    <source>
        <dbReference type="ARBA" id="ARBA00004286"/>
    </source>
</evidence>
<dbReference type="GO" id="GO:0005686">
    <property type="term" value="C:U2 snRNP"/>
    <property type="evidence" value="ECO:0007669"/>
    <property type="project" value="TreeGrafter"/>
</dbReference>
<evidence type="ECO:0000256" key="19">
    <source>
        <dbReference type="ARBA" id="ARBA00023242"/>
    </source>
</evidence>
<dbReference type="GO" id="GO:0000398">
    <property type="term" value="P:mRNA splicing, via spliceosome"/>
    <property type="evidence" value="ECO:0007669"/>
    <property type="project" value="InterPro"/>
</dbReference>
<evidence type="ECO:0000256" key="6">
    <source>
        <dbReference type="ARBA" id="ARBA00022553"/>
    </source>
</evidence>
<evidence type="ECO:0000256" key="9">
    <source>
        <dbReference type="ARBA" id="ARBA00022737"/>
    </source>
</evidence>
<evidence type="ECO:0000256" key="4">
    <source>
        <dbReference type="ARBA" id="ARBA00022454"/>
    </source>
</evidence>
<dbReference type="SMART" id="SM00360">
    <property type="entry name" value="RRM"/>
    <property type="match status" value="2"/>
</dbReference>
<dbReference type="Pfam" id="PF00076">
    <property type="entry name" value="RRM_1"/>
    <property type="match status" value="2"/>
</dbReference>
<gene>
    <name evidence="26 27" type="primary">LOC115215024</name>
</gene>
<dbReference type="GO" id="GO:0006281">
    <property type="term" value="P:DNA repair"/>
    <property type="evidence" value="ECO:0007669"/>
    <property type="project" value="UniProtKB-KW"/>
</dbReference>
<evidence type="ECO:0000256" key="1">
    <source>
        <dbReference type="ARBA" id="ARBA00004123"/>
    </source>
</evidence>
<comment type="subcellular location">
    <subcellularLocation>
        <location evidence="2">Chromosome</location>
    </subcellularLocation>
    <subcellularLocation>
        <location evidence="1">Nucleus</location>
    </subcellularLocation>
</comment>
<keyword evidence="18" id="KW-0234">DNA repair</keyword>
<keyword evidence="4" id="KW-0158">Chromosome</keyword>
<keyword evidence="7" id="KW-0507">mRNA processing</keyword>
<evidence type="ECO:0000256" key="5">
    <source>
        <dbReference type="ARBA" id="ARBA00022499"/>
    </source>
</evidence>
<evidence type="ECO:0000256" key="13">
    <source>
        <dbReference type="ARBA" id="ARBA00022990"/>
    </source>
</evidence>
<keyword evidence="16" id="KW-0804">Transcription</keyword>
<dbReference type="PROSITE" id="PS50102">
    <property type="entry name" value="RRM"/>
    <property type="match status" value="2"/>
</dbReference>
<keyword evidence="15" id="KW-0010">Activator</keyword>
<reference evidence="26 27" key="1">
    <citation type="submission" date="2025-08" db="UniProtKB">
        <authorList>
            <consortium name="RefSeq"/>
        </authorList>
    </citation>
    <scope>IDENTIFICATION</scope>
</reference>
<feature type="region of interest" description="Disordered" evidence="23">
    <location>
        <begin position="372"/>
        <end position="399"/>
    </location>
</feature>
<organism evidence="25 26">
    <name type="scientific">Octopus sinensis</name>
    <name type="common">East Asian common octopus</name>
    <dbReference type="NCBI Taxonomy" id="2607531"/>
    <lineage>
        <taxon>Eukaryota</taxon>
        <taxon>Metazoa</taxon>
        <taxon>Spiralia</taxon>
        <taxon>Lophotrochozoa</taxon>
        <taxon>Mollusca</taxon>
        <taxon>Cephalopoda</taxon>
        <taxon>Coleoidea</taxon>
        <taxon>Octopodiformes</taxon>
        <taxon>Octopoda</taxon>
        <taxon>Incirrata</taxon>
        <taxon>Octopodidae</taxon>
        <taxon>Octopus</taxon>
    </lineage>
</organism>
<dbReference type="InterPro" id="IPR035979">
    <property type="entry name" value="RBD_domain_sf"/>
</dbReference>
<dbReference type="GO" id="GO:0005684">
    <property type="term" value="C:U2-type spliceosomal complex"/>
    <property type="evidence" value="ECO:0007669"/>
    <property type="project" value="UniProtKB-ARBA"/>
</dbReference>
<evidence type="ECO:0000256" key="8">
    <source>
        <dbReference type="ARBA" id="ARBA00022728"/>
    </source>
</evidence>
<keyword evidence="17" id="KW-0508">mRNA splicing</keyword>
<dbReference type="SUPFAM" id="SSF54928">
    <property type="entry name" value="RNA-binding domain, RBD"/>
    <property type="match status" value="1"/>
</dbReference>
<dbReference type="PANTHER" id="PTHR15608:SF0">
    <property type="entry name" value="HIV TAT-SPECIFIC FACTOR 1"/>
    <property type="match status" value="1"/>
</dbReference>
<feature type="compositionally biased region" description="Polar residues" evidence="23">
    <location>
        <begin position="389"/>
        <end position="399"/>
    </location>
</feature>
<evidence type="ECO:0000256" key="18">
    <source>
        <dbReference type="ARBA" id="ARBA00023204"/>
    </source>
</evidence>
<dbReference type="Proteomes" id="UP000515154">
    <property type="component" value="Linkage group LG8"/>
</dbReference>
<dbReference type="InterPro" id="IPR012677">
    <property type="entry name" value="Nucleotide-bd_a/b_plait_sf"/>
</dbReference>
<accession>A0A6P7SQ44</accession>
<keyword evidence="9" id="KW-0677">Repeat</keyword>
<keyword evidence="10" id="KW-0227">DNA damage</keyword>
<comment type="similarity">
    <text evidence="3">Belongs to the HTATSF1 family.</text>
</comment>
<dbReference type="InterPro" id="IPR034392">
    <property type="entry name" value="TatSF1-like_RRM1"/>
</dbReference>
<evidence type="ECO:0000256" key="16">
    <source>
        <dbReference type="ARBA" id="ARBA00023163"/>
    </source>
</evidence>
<feature type="compositionally biased region" description="Polar residues" evidence="23">
    <location>
        <begin position="95"/>
        <end position="104"/>
    </location>
</feature>
<evidence type="ECO:0000256" key="17">
    <source>
        <dbReference type="ARBA" id="ARBA00023187"/>
    </source>
</evidence>
<keyword evidence="11" id="KW-0832">Ubl conjugation</keyword>